<protein>
    <recommendedName>
        <fullName evidence="1">CHAT domain-containing protein</fullName>
    </recommendedName>
</protein>
<organism evidence="2 3">
    <name type="scientific">Candidatus Magnetoglobus multicellularis str. Araruama</name>
    <dbReference type="NCBI Taxonomy" id="890399"/>
    <lineage>
        <taxon>Bacteria</taxon>
        <taxon>Pseudomonadati</taxon>
        <taxon>Thermodesulfobacteriota</taxon>
        <taxon>Desulfobacteria</taxon>
        <taxon>Desulfobacterales</taxon>
        <taxon>Desulfobacteraceae</taxon>
        <taxon>Candidatus Magnetoglobus</taxon>
    </lineage>
</organism>
<dbReference type="SUPFAM" id="SSF52540">
    <property type="entry name" value="P-loop containing nucleoside triphosphate hydrolases"/>
    <property type="match status" value="1"/>
</dbReference>
<dbReference type="InterPro" id="IPR024983">
    <property type="entry name" value="CHAT_dom"/>
</dbReference>
<evidence type="ECO:0000313" key="2">
    <source>
        <dbReference type="EMBL" id="ETR66863.1"/>
    </source>
</evidence>
<dbReference type="AlphaFoldDB" id="A0A1V1NWC4"/>
<accession>A0A1V1NWC4</accession>
<feature type="non-terminal residue" evidence="2">
    <location>
        <position position="630"/>
    </location>
</feature>
<dbReference type="Proteomes" id="UP000189670">
    <property type="component" value="Unassembled WGS sequence"/>
</dbReference>
<dbReference type="EMBL" id="ATBP01001702">
    <property type="protein sequence ID" value="ETR66863.1"/>
    <property type="molecule type" value="Genomic_DNA"/>
</dbReference>
<feature type="non-terminal residue" evidence="2">
    <location>
        <position position="1"/>
    </location>
</feature>
<sequence length="630" mass="72246">DVINGQAEFIDLFQNKLKTGDFFAIHLQHHDPEILNLPWCMAKDAVSGKRIENISQIYFINHLVNDQGVGFADTTIDLAPLPLKILVMISSPENASYKNRLDYESEELAILHAFEPLLQAGAVEIHFTNNGSLDELKRKVNHNKYHMLHFSGHGTFKAGKGYLVLEDDLSLKTTFVPGTDIAKALIREDGHRIPLVMLSACQSAAGSIEKGFHNVTRDLLEHGFPNIIAMTMSVLDNHATQFARALYDQLNQEKSILYAFHEAIRYLKKFELTIIQQRFGANAAAISPFQYTIPRLYARTQDFRLFDAQATHEKARMESCAYIFKQSKYHQKIPEFVFIGRRQEKAALLSPLFNHKPVQIKGMGGVGKTALAIHLSQRYLARHPHAMPFFFNEECQSSESILQALKKALMKKFRINATSDLEVFDTGTEKIMFLIERFIEKGSRPVFIFDNLESFQQDIGGAFQPKYSDIAETITAICEDQQVPILLTSRYNLPDIKHITQTTDLNQIQLTDFWKKCLQLDMADMQYDIATKKLDLSESLLPGQKLSFHQIVQILHTAFGGNFRALEFFNEIYKQEKQRIYQTLNELRNLPEKYKQDTLIKMSENLIFAQLIHKLNHSQKQLLYLLAHFN</sequence>
<dbReference type="Gene3D" id="3.40.50.300">
    <property type="entry name" value="P-loop containing nucleotide triphosphate hydrolases"/>
    <property type="match status" value="1"/>
</dbReference>
<comment type="caution">
    <text evidence="2">The sequence shown here is derived from an EMBL/GenBank/DDBJ whole genome shotgun (WGS) entry which is preliminary data.</text>
</comment>
<evidence type="ECO:0000259" key="1">
    <source>
        <dbReference type="Pfam" id="PF12770"/>
    </source>
</evidence>
<name>A0A1V1NWC4_9BACT</name>
<gene>
    <name evidence="2" type="ORF">OMM_12251</name>
</gene>
<evidence type="ECO:0000313" key="3">
    <source>
        <dbReference type="Proteomes" id="UP000189670"/>
    </source>
</evidence>
<reference evidence="3" key="1">
    <citation type="submission" date="2012-11" db="EMBL/GenBank/DDBJ databases">
        <authorList>
            <person name="Lucero-Rivera Y.E."/>
            <person name="Tovar-Ramirez D."/>
        </authorList>
    </citation>
    <scope>NUCLEOTIDE SEQUENCE [LARGE SCALE GENOMIC DNA]</scope>
    <source>
        <strain evidence="3">Araruama</strain>
    </source>
</reference>
<dbReference type="InterPro" id="IPR027417">
    <property type="entry name" value="P-loop_NTPase"/>
</dbReference>
<proteinExistence type="predicted"/>
<dbReference type="Pfam" id="PF12770">
    <property type="entry name" value="CHAT"/>
    <property type="match status" value="1"/>
</dbReference>
<feature type="domain" description="CHAT" evidence="1">
    <location>
        <begin position="99"/>
        <end position="264"/>
    </location>
</feature>